<reference evidence="2" key="1">
    <citation type="submission" date="2015-06" db="EMBL/GenBank/DDBJ databases">
        <authorList>
            <person name="Joergensen T."/>
        </authorList>
    </citation>
    <scope>NUCLEOTIDE SEQUENCE</scope>
    <source>
        <strain evidence="2">RGRH0563</strain>
    </source>
</reference>
<evidence type="ECO:0000256" key="1">
    <source>
        <dbReference type="SAM" id="MobiDB-lite"/>
    </source>
</evidence>
<proteinExistence type="predicted"/>
<sequence length="266" mass="29320">MPLDVRGMAGHPLAALFRILRLPGIQVGCHGRFRVNDDGTASRKVNDHVRPHPFLLPGTGFLSREIAVLHHSRQFHHAAQLELSPLAANAVVVQSLGKPGGFIFQGFIAGKDIADLRFQVRIGAHAFLFHLSQPGLDQFQGFAHRLQHGLDGLFAGIQVMVGLLALALQPRFRQVQKLFLRVPENFRADAGEGIFQHLFRPAEHLGSVLRPFLPGAGFRFEADGAVPVPQQQNQQRHAGDQQQKGQEPGKKWGNHKEKISNQMGVA</sequence>
<protein>
    <submittedName>
        <fullName evidence="2">Uncharacterized protein</fullName>
    </submittedName>
</protein>
<evidence type="ECO:0000313" key="2">
    <source>
        <dbReference type="EMBL" id="CRY95246.1"/>
    </source>
</evidence>
<name>A0A0H5PZU7_9ZZZZ</name>
<accession>A0A0H5PZU7</accession>
<dbReference type="EMBL" id="LN853195">
    <property type="protein sequence ID" value="CRY95246.1"/>
    <property type="molecule type" value="Genomic_DNA"/>
</dbReference>
<feature type="compositionally biased region" description="Polar residues" evidence="1">
    <location>
        <begin position="229"/>
        <end position="245"/>
    </location>
</feature>
<dbReference type="AlphaFoldDB" id="A0A0H5PZU7"/>
<organism evidence="2">
    <name type="scientific">uncultured prokaryote</name>
    <dbReference type="NCBI Taxonomy" id="198431"/>
    <lineage>
        <taxon>unclassified sequences</taxon>
        <taxon>environmental samples</taxon>
    </lineage>
</organism>
<feature type="region of interest" description="Disordered" evidence="1">
    <location>
        <begin position="229"/>
        <end position="266"/>
    </location>
</feature>
<feature type="compositionally biased region" description="Basic and acidic residues" evidence="1">
    <location>
        <begin position="247"/>
        <end position="259"/>
    </location>
</feature>
<reference evidence="2" key="2">
    <citation type="submission" date="2015-07" db="EMBL/GenBank/DDBJ databases">
        <title>Plasmids, circular viruses and viroids from rat gut.</title>
        <authorList>
            <person name="Jorgensen T.J."/>
            <person name="Hansen M.A."/>
            <person name="Xu Z."/>
            <person name="Tabak M.A."/>
            <person name="Sorensen S.J."/>
            <person name="Hansen L.H."/>
        </authorList>
    </citation>
    <scope>NUCLEOTIDE SEQUENCE</scope>
    <source>
        <strain evidence="2">RGRH0563</strain>
    </source>
</reference>